<dbReference type="AlphaFoldDB" id="U3CII2"/>
<dbReference type="OrthoDB" id="9935404at2"/>
<accession>U3CII2</accession>
<organism evidence="2 3">
    <name type="scientific">Vibrio azureus NBRC 104587</name>
    <dbReference type="NCBI Taxonomy" id="1219077"/>
    <lineage>
        <taxon>Bacteria</taxon>
        <taxon>Pseudomonadati</taxon>
        <taxon>Pseudomonadota</taxon>
        <taxon>Gammaproteobacteria</taxon>
        <taxon>Vibrionales</taxon>
        <taxon>Vibrionaceae</taxon>
        <taxon>Vibrio</taxon>
    </lineage>
</organism>
<feature type="transmembrane region" description="Helical" evidence="1">
    <location>
        <begin position="100"/>
        <end position="122"/>
    </location>
</feature>
<name>U3CII2_9VIBR</name>
<keyword evidence="1" id="KW-1133">Transmembrane helix</keyword>
<keyword evidence="1" id="KW-0812">Transmembrane</keyword>
<feature type="transmembrane region" description="Helical" evidence="1">
    <location>
        <begin position="34"/>
        <end position="52"/>
    </location>
</feature>
<feature type="transmembrane region" description="Helical" evidence="1">
    <location>
        <begin position="7"/>
        <end position="28"/>
    </location>
</feature>
<evidence type="ECO:0000313" key="2">
    <source>
        <dbReference type="EMBL" id="GAD78058.1"/>
    </source>
</evidence>
<keyword evidence="3" id="KW-1185">Reference proteome</keyword>
<proteinExistence type="predicted"/>
<gene>
    <name evidence="2" type="ORF">VAZ01S_118_00010</name>
</gene>
<reference evidence="2 3" key="1">
    <citation type="submission" date="2013-09" db="EMBL/GenBank/DDBJ databases">
        <title>Whole genome shotgun sequence of Vibrio azureus NBRC 104587.</title>
        <authorList>
            <person name="Isaki S."/>
            <person name="Hosoyama A."/>
            <person name="Numata M."/>
            <person name="Hashimoto M."/>
            <person name="Hosoyama Y."/>
            <person name="Tsuchikane K."/>
            <person name="Noguchi M."/>
            <person name="Hirakata S."/>
            <person name="Ichikawa N."/>
            <person name="Ohji S."/>
            <person name="Yamazoe A."/>
            <person name="Fujita N."/>
        </authorList>
    </citation>
    <scope>NUCLEOTIDE SEQUENCE [LARGE SCALE GENOMIC DNA]</scope>
    <source>
        <strain evidence="2 3">NBRC 104587</strain>
    </source>
</reference>
<dbReference type="Proteomes" id="UP000016567">
    <property type="component" value="Unassembled WGS sequence"/>
</dbReference>
<keyword evidence="1" id="KW-0472">Membrane</keyword>
<evidence type="ECO:0000313" key="3">
    <source>
        <dbReference type="Proteomes" id="UP000016567"/>
    </source>
</evidence>
<dbReference type="RefSeq" id="WP_021711793.1">
    <property type="nucleotide sequence ID" value="NZ_BAOB01000698.1"/>
</dbReference>
<evidence type="ECO:0000256" key="1">
    <source>
        <dbReference type="SAM" id="Phobius"/>
    </source>
</evidence>
<dbReference type="EMBL" id="BATL01000118">
    <property type="protein sequence ID" value="GAD78058.1"/>
    <property type="molecule type" value="Genomic_DNA"/>
</dbReference>
<sequence>MERFKNSIASAVSLYVVISAINAFNLSFEINHTYFSSLLVVSILCPCIYLLIKKNSEINKIFAEREKIKIEIANSYPSTMSINDISHGKNEGKWSYWREYLSDFFIGLALWGTLGIVFLYGLSSIIHEHIDAHSDYKKIKVVAISVQCPHHTATIQVCDLITKTQNGERLALKFPTENAKSVINGKKYIIESKHSFFGKSLTSYQQL</sequence>
<protein>
    <submittedName>
        <fullName evidence="2">Uncharacterized protein</fullName>
    </submittedName>
</protein>
<comment type="caution">
    <text evidence="2">The sequence shown here is derived from an EMBL/GenBank/DDBJ whole genome shotgun (WGS) entry which is preliminary data.</text>
</comment>